<accession>A0A4U6UYG9</accession>
<feature type="compositionally biased region" description="Low complexity" evidence="5">
    <location>
        <begin position="555"/>
        <end position="566"/>
    </location>
</feature>
<feature type="compositionally biased region" description="Basic and acidic residues" evidence="5">
    <location>
        <begin position="604"/>
        <end position="614"/>
    </location>
</feature>
<evidence type="ECO:0000256" key="1">
    <source>
        <dbReference type="ARBA" id="ARBA00022723"/>
    </source>
</evidence>
<evidence type="ECO:0000256" key="3">
    <source>
        <dbReference type="ARBA" id="ARBA00022833"/>
    </source>
</evidence>
<evidence type="ECO:0000256" key="2">
    <source>
        <dbReference type="ARBA" id="ARBA00022771"/>
    </source>
</evidence>
<feature type="compositionally biased region" description="Basic and acidic residues" evidence="5">
    <location>
        <begin position="398"/>
        <end position="413"/>
    </location>
</feature>
<dbReference type="SUPFAM" id="SSF57850">
    <property type="entry name" value="RING/U-box"/>
    <property type="match status" value="1"/>
</dbReference>
<dbReference type="InterPro" id="IPR013083">
    <property type="entry name" value="Znf_RING/FYVE/PHD"/>
</dbReference>
<gene>
    <name evidence="8" type="ORF">SEVIR_4G192900v2</name>
</gene>
<dbReference type="OMA" id="KHESRCP"/>
<dbReference type="PANTHER" id="PTHR47177">
    <property type="entry name" value="F18C1.6 PROTEIN"/>
    <property type="match status" value="1"/>
</dbReference>
<dbReference type="Gramene" id="TKW20972">
    <property type="protein sequence ID" value="TKW20972"/>
    <property type="gene ID" value="SEVIR_4G192900v2"/>
</dbReference>
<evidence type="ECO:0000259" key="6">
    <source>
        <dbReference type="PROSITE" id="PS50016"/>
    </source>
</evidence>
<dbReference type="AlphaFoldDB" id="A0A4U6UYG9"/>
<keyword evidence="3" id="KW-0862">Zinc</keyword>
<feature type="region of interest" description="Disordered" evidence="5">
    <location>
        <begin position="600"/>
        <end position="634"/>
    </location>
</feature>
<sequence length="744" mass="80519">MAAPAGGDSRPLPPSPSSKGKAKMDDEAEAEGSGKMCGICYVDGRQAIRGELDCCAHYFCFVCIMAWGRVESRCPFCKARFRTIRRPPVPGRFPDERIVTVPERNQVYHPQGNGSSTVGVDPYAETICTVCNGSRDDELLLLCELCDAAAHTYCAGLGTTVPEGDWFCKDCATVREEQLRWLAENEGRGAQDEFEVSIDVLRAEPVAAPSVRDVVDELECDPDRAGVGNGRLSMDDQVPSIYDIVDDDFPTVGGIGRRPGKNTEDLPSQGASSAGSQHPGLTKGRDNGLGAYHACIRLEVERARTLRNSRNLDKRIRELRENWAALRDGSVGFAPRVPNGRGKDTGSTSAATDHQRHRQTTPATASYRNGAPATSAQQPRPSPEETSTSLGHSKKVSHKDARDAHKAWKRLEIAKTSGGRKISSKPASLSCSTPFSMGNRSTSYSPIDSVLGQKNGNLPNKVSQHNRANCGQGTEMESTPPTEYTAERRSLPEDRHAWVHERTISFWNRINEESLNGKVDSSTQDQHVDQPLASSCSTGGLEKSKSGMLHPLKCSSSSGQSPVISSLQLGPRAGSQSTMMVNPEEPSAVCAATTNEIGSAATTEVRKSSRADRHERKRKHSSEKCSDEGPKRSRSACKIAKSEISSLAVRELKLLKIDKTHGSETFKEVARTATHTVLASCGFEHSPSQSLALSRLVCKHSPKVKAQKSSAIIDSCRECLHSSVKEAISLALLGRHMDQTGASC</sequence>
<dbReference type="SMART" id="SM00249">
    <property type="entry name" value="PHD"/>
    <property type="match status" value="1"/>
</dbReference>
<feature type="region of interest" description="Disordered" evidence="5">
    <location>
        <begin position="249"/>
        <end position="288"/>
    </location>
</feature>
<evidence type="ECO:0000259" key="7">
    <source>
        <dbReference type="PROSITE" id="PS50089"/>
    </source>
</evidence>
<feature type="domain" description="RING-type" evidence="7">
    <location>
        <begin position="37"/>
        <end position="78"/>
    </location>
</feature>
<dbReference type="InterPro" id="IPR017907">
    <property type="entry name" value="Znf_RING_CS"/>
</dbReference>
<keyword evidence="9" id="KW-1185">Reference proteome</keyword>
<dbReference type="Gene3D" id="3.30.40.10">
    <property type="entry name" value="Zinc/RING finger domain, C3HC4 (zinc finger)"/>
    <property type="match status" value="2"/>
</dbReference>
<feature type="compositionally biased region" description="Polar residues" evidence="5">
    <location>
        <begin position="265"/>
        <end position="276"/>
    </location>
</feature>
<dbReference type="PROSITE" id="PS50089">
    <property type="entry name" value="ZF_RING_2"/>
    <property type="match status" value="1"/>
</dbReference>
<name>A0A4U6UYG9_SETVI</name>
<reference evidence="8" key="1">
    <citation type="submission" date="2019-03" db="EMBL/GenBank/DDBJ databases">
        <title>WGS assembly of Setaria viridis.</title>
        <authorList>
            <person name="Huang P."/>
            <person name="Jenkins J."/>
            <person name="Grimwood J."/>
            <person name="Barry K."/>
            <person name="Healey A."/>
            <person name="Mamidi S."/>
            <person name="Sreedasyam A."/>
            <person name="Shu S."/>
            <person name="Feldman M."/>
            <person name="Wu J."/>
            <person name="Yu Y."/>
            <person name="Chen C."/>
            <person name="Johnson J."/>
            <person name="Rokhsar D."/>
            <person name="Baxter I."/>
            <person name="Schmutz J."/>
            <person name="Brutnell T."/>
            <person name="Kellogg E."/>
        </authorList>
    </citation>
    <scope>NUCLEOTIDE SEQUENCE [LARGE SCALE GENOMIC DNA]</scope>
</reference>
<feature type="compositionally biased region" description="Polar residues" evidence="5">
    <location>
        <begin position="425"/>
        <end position="440"/>
    </location>
</feature>
<dbReference type="SUPFAM" id="SSF57903">
    <property type="entry name" value="FYVE/PHD zinc finger"/>
    <property type="match status" value="1"/>
</dbReference>
<dbReference type="Pfam" id="PF00628">
    <property type="entry name" value="PHD"/>
    <property type="match status" value="1"/>
</dbReference>
<organism evidence="8 9">
    <name type="scientific">Setaria viridis</name>
    <name type="common">Green bristlegrass</name>
    <name type="synonym">Setaria italica subsp. viridis</name>
    <dbReference type="NCBI Taxonomy" id="4556"/>
    <lineage>
        <taxon>Eukaryota</taxon>
        <taxon>Viridiplantae</taxon>
        <taxon>Streptophyta</taxon>
        <taxon>Embryophyta</taxon>
        <taxon>Tracheophyta</taxon>
        <taxon>Spermatophyta</taxon>
        <taxon>Magnoliopsida</taxon>
        <taxon>Liliopsida</taxon>
        <taxon>Poales</taxon>
        <taxon>Poaceae</taxon>
        <taxon>PACMAD clade</taxon>
        <taxon>Panicoideae</taxon>
        <taxon>Panicodae</taxon>
        <taxon>Paniceae</taxon>
        <taxon>Cenchrinae</taxon>
        <taxon>Setaria</taxon>
    </lineage>
</organism>
<feature type="region of interest" description="Disordered" evidence="5">
    <location>
        <begin position="518"/>
        <end position="580"/>
    </location>
</feature>
<feature type="compositionally biased region" description="Polar residues" evidence="5">
    <location>
        <begin position="360"/>
        <end position="391"/>
    </location>
</feature>
<dbReference type="InterPro" id="IPR011011">
    <property type="entry name" value="Znf_FYVE_PHD"/>
</dbReference>
<feature type="domain" description="PHD-type" evidence="6">
    <location>
        <begin position="125"/>
        <end position="174"/>
    </location>
</feature>
<dbReference type="EMBL" id="CM016555">
    <property type="protein sequence ID" value="TKW20972.1"/>
    <property type="molecule type" value="Genomic_DNA"/>
</dbReference>
<evidence type="ECO:0000313" key="9">
    <source>
        <dbReference type="Proteomes" id="UP000298652"/>
    </source>
</evidence>
<feature type="region of interest" description="Disordered" evidence="5">
    <location>
        <begin position="1"/>
        <end position="27"/>
    </location>
</feature>
<dbReference type="PROSITE" id="PS00518">
    <property type="entry name" value="ZF_RING_1"/>
    <property type="match status" value="1"/>
</dbReference>
<dbReference type="InterPro" id="IPR019787">
    <property type="entry name" value="Znf_PHD-finger"/>
</dbReference>
<dbReference type="InterPro" id="IPR001841">
    <property type="entry name" value="Znf_RING"/>
</dbReference>
<feature type="region of interest" description="Disordered" evidence="5">
    <location>
        <begin position="330"/>
        <end position="440"/>
    </location>
</feature>
<feature type="compositionally biased region" description="Basic and acidic residues" evidence="5">
    <location>
        <begin position="622"/>
        <end position="631"/>
    </location>
</feature>
<keyword evidence="1" id="KW-0479">Metal-binding</keyword>
<dbReference type="Proteomes" id="UP000298652">
    <property type="component" value="Chromosome 4"/>
</dbReference>
<dbReference type="PROSITE" id="PS50016">
    <property type="entry name" value="ZF_PHD_2"/>
    <property type="match status" value="1"/>
</dbReference>
<protein>
    <recommendedName>
        <fullName evidence="10">PHD-type domain-containing protein</fullName>
    </recommendedName>
</protein>
<evidence type="ECO:0000313" key="8">
    <source>
        <dbReference type="EMBL" id="TKW20972.1"/>
    </source>
</evidence>
<proteinExistence type="predicted"/>
<evidence type="ECO:0000256" key="5">
    <source>
        <dbReference type="SAM" id="MobiDB-lite"/>
    </source>
</evidence>
<dbReference type="PANTHER" id="PTHR47177:SF4">
    <property type="entry name" value="OS06G0283200 PROTEIN"/>
    <property type="match status" value="1"/>
</dbReference>
<dbReference type="InterPro" id="IPR001965">
    <property type="entry name" value="Znf_PHD"/>
</dbReference>
<dbReference type="GO" id="GO:0008270">
    <property type="term" value="F:zinc ion binding"/>
    <property type="evidence" value="ECO:0007669"/>
    <property type="project" value="UniProtKB-KW"/>
</dbReference>
<keyword evidence="2 4" id="KW-0863">Zinc-finger</keyword>
<evidence type="ECO:0000256" key="4">
    <source>
        <dbReference type="PROSITE-ProRule" id="PRU00175"/>
    </source>
</evidence>
<evidence type="ECO:0008006" key="10">
    <source>
        <dbReference type="Google" id="ProtNLM"/>
    </source>
</evidence>